<dbReference type="EMBL" id="JAADJG010000751">
    <property type="protein sequence ID" value="KAF4437671.1"/>
    <property type="molecule type" value="Genomic_DNA"/>
</dbReference>
<evidence type="ECO:0000256" key="2">
    <source>
        <dbReference type="SAM" id="MobiDB-lite"/>
    </source>
</evidence>
<organism evidence="3 4">
    <name type="scientific">Fusarium austroafricanum</name>
    <dbReference type="NCBI Taxonomy" id="2364996"/>
    <lineage>
        <taxon>Eukaryota</taxon>
        <taxon>Fungi</taxon>
        <taxon>Dikarya</taxon>
        <taxon>Ascomycota</taxon>
        <taxon>Pezizomycotina</taxon>
        <taxon>Sordariomycetes</taxon>
        <taxon>Hypocreomycetidae</taxon>
        <taxon>Hypocreales</taxon>
        <taxon>Nectriaceae</taxon>
        <taxon>Fusarium</taxon>
        <taxon>Fusarium concolor species complex</taxon>
    </lineage>
</organism>
<accession>A0A8H4NMS0</accession>
<reference evidence="3" key="1">
    <citation type="submission" date="2020-01" db="EMBL/GenBank/DDBJ databases">
        <title>Identification and distribution of gene clusters putatively required for synthesis of sphingolipid metabolism inhibitors in phylogenetically diverse species of the filamentous fungus Fusarium.</title>
        <authorList>
            <person name="Kim H.-S."/>
            <person name="Busman M."/>
            <person name="Brown D.W."/>
            <person name="Divon H."/>
            <person name="Uhlig S."/>
            <person name="Proctor R.H."/>
        </authorList>
    </citation>
    <scope>NUCLEOTIDE SEQUENCE</scope>
    <source>
        <strain evidence="3">NRRL 53441</strain>
    </source>
</reference>
<evidence type="ECO:0000313" key="4">
    <source>
        <dbReference type="Proteomes" id="UP000605986"/>
    </source>
</evidence>
<feature type="region of interest" description="Disordered" evidence="2">
    <location>
        <begin position="1"/>
        <end position="85"/>
    </location>
</feature>
<keyword evidence="4" id="KW-1185">Reference proteome</keyword>
<protein>
    <recommendedName>
        <fullName evidence="5">Reverse transcriptase</fullName>
    </recommendedName>
</protein>
<evidence type="ECO:0000256" key="1">
    <source>
        <dbReference type="SAM" id="Coils"/>
    </source>
</evidence>
<feature type="compositionally biased region" description="Basic and acidic residues" evidence="2">
    <location>
        <begin position="63"/>
        <end position="72"/>
    </location>
</feature>
<sequence>MADPMGTEIVVEQDAPFSTPKRPSRVVKPTSKVRDTARQLEDTAIETRRNTRLATRNVLAEEQVDRSTETRKSSGSGSSSGSDGRAMLQKALDLLAESRRETKRLQEALKEQMEMTKELKEAVAKQEETVHEMGKQMVEIKDQMTEELQRVREQLETIAANAMDGPQRSYADVTRLTPFLPHNDSRTLAAPPNPIDVPYCTIDVSRLEEDEARLSAGTIRAIVENEVRVELDEPTWRCRAVTKDPKNPHRVRITSRDESEHEIVKRVAETKLVPGARVLRDDLYPIRVDNVSRIAVLDERNEVRAEITEVLGRENDTEVAKIAWLSKRDVPKAYGSMVVYLKKRSEARRFINEGFFFLNRFNSNRMRIMPQGRGNQHIFRSLPTENCPEPEFWTSLP</sequence>
<proteinExistence type="predicted"/>
<dbReference type="OrthoDB" id="5243934at2759"/>
<keyword evidence="1" id="KW-0175">Coiled coil</keyword>
<dbReference type="Proteomes" id="UP000605986">
    <property type="component" value="Unassembled WGS sequence"/>
</dbReference>
<name>A0A8H4NMS0_9HYPO</name>
<evidence type="ECO:0008006" key="5">
    <source>
        <dbReference type="Google" id="ProtNLM"/>
    </source>
</evidence>
<evidence type="ECO:0000313" key="3">
    <source>
        <dbReference type="EMBL" id="KAF4437671.1"/>
    </source>
</evidence>
<gene>
    <name evidence="3" type="ORF">F53441_12977</name>
</gene>
<feature type="compositionally biased region" description="Basic and acidic residues" evidence="2">
    <location>
        <begin position="32"/>
        <end position="49"/>
    </location>
</feature>
<comment type="caution">
    <text evidence="3">The sequence shown here is derived from an EMBL/GenBank/DDBJ whole genome shotgun (WGS) entry which is preliminary data.</text>
</comment>
<dbReference type="AlphaFoldDB" id="A0A8H4NMS0"/>
<feature type="compositionally biased region" description="Low complexity" evidence="2">
    <location>
        <begin position="73"/>
        <end position="82"/>
    </location>
</feature>
<feature type="coiled-coil region" evidence="1">
    <location>
        <begin position="88"/>
        <end position="161"/>
    </location>
</feature>